<comment type="caution">
    <text evidence="1">The sequence shown here is derived from an EMBL/GenBank/DDBJ whole genome shotgun (WGS) entry which is preliminary data.</text>
</comment>
<sequence length="153" mass="16905">MAGISPDEDRQGLGVEVRVVVFSLPVTENPRALCTYIHTPQETSPHCQMRGRFSMGCSRLLNRTTGVNLAKTDSQKQHRLCYGSCRVNTCFWQGKGKEAHKLHGPGRGPFPTFRIQAGTRDTAFLSAPNLIYHLSSSRMLCAGALLGCRVWLS</sequence>
<proteinExistence type="predicted"/>
<evidence type="ECO:0000313" key="1">
    <source>
        <dbReference type="EMBL" id="KAH7925039.1"/>
    </source>
</evidence>
<dbReference type="Proteomes" id="UP000790709">
    <property type="component" value="Unassembled WGS sequence"/>
</dbReference>
<organism evidence="1 2">
    <name type="scientific">Leucogyrophana mollusca</name>
    <dbReference type="NCBI Taxonomy" id="85980"/>
    <lineage>
        <taxon>Eukaryota</taxon>
        <taxon>Fungi</taxon>
        <taxon>Dikarya</taxon>
        <taxon>Basidiomycota</taxon>
        <taxon>Agaricomycotina</taxon>
        <taxon>Agaricomycetes</taxon>
        <taxon>Agaricomycetidae</taxon>
        <taxon>Boletales</taxon>
        <taxon>Boletales incertae sedis</taxon>
        <taxon>Leucogyrophana</taxon>
    </lineage>
</organism>
<evidence type="ECO:0000313" key="2">
    <source>
        <dbReference type="Proteomes" id="UP000790709"/>
    </source>
</evidence>
<reference evidence="1" key="1">
    <citation type="journal article" date="2021" name="New Phytol.">
        <title>Evolutionary innovations through gain and loss of genes in the ectomycorrhizal Boletales.</title>
        <authorList>
            <person name="Wu G."/>
            <person name="Miyauchi S."/>
            <person name="Morin E."/>
            <person name="Kuo A."/>
            <person name="Drula E."/>
            <person name="Varga T."/>
            <person name="Kohler A."/>
            <person name="Feng B."/>
            <person name="Cao Y."/>
            <person name="Lipzen A."/>
            <person name="Daum C."/>
            <person name="Hundley H."/>
            <person name="Pangilinan J."/>
            <person name="Johnson J."/>
            <person name="Barry K."/>
            <person name="LaButti K."/>
            <person name="Ng V."/>
            <person name="Ahrendt S."/>
            <person name="Min B."/>
            <person name="Choi I.G."/>
            <person name="Park H."/>
            <person name="Plett J.M."/>
            <person name="Magnuson J."/>
            <person name="Spatafora J.W."/>
            <person name="Nagy L.G."/>
            <person name="Henrissat B."/>
            <person name="Grigoriev I.V."/>
            <person name="Yang Z.L."/>
            <person name="Xu J."/>
            <person name="Martin F.M."/>
        </authorList>
    </citation>
    <scope>NUCLEOTIDE SEQUENCE</scope>
    <source>
        <strain evidence="1">KUC20120723A-06</strain>
    </source>
</reference>
<dbReference type="EMBL" id="MU266410">
    <property type="protein sequence ID" value="KAH7925039.1"/>
    <property type="molecule type" value="Genomic_DNA"/>
</dbReference>
<protein>
    <submittedName>
        <fullName evidence="1">Uncharacterized protein</fullName>
    </submittedName>
</protein>
<keyword evidence="2" id="KW-1185">Reference proteome</keyword>
<accession>A0ACB8BIA3</accession>
<gene>
    <name evidence="1" type="ORF">BV22DRAFT_462440</name>
</gene>
<name>A0ACB8BIA3_9AGAM</name>